<accession>A0A0P9VYR5</accession>
<comment type="caution">
    <text evidence="3">The sequence shown here is derived from an EMBL/GenBank/DDBJ whole genome shotgun (WGS) entry which is preliminary data.</text>
</comment>
<gene>
    <name evidence="3" type="ORF">ALO63_01082</name>
</gene>
<evidence type="ECO:0000256" key="1">
    <source>
        <dbReference type="SAM" id="MobiDB-lite"/>
    </source>
</evidence>
<evidence type="ECO:0000259" key="2">
    <source>
        <dbReference type="PROSITE" id="PS50104"/>
    </source>
</evidence>
<dbReference type="Proteomes" id="UP000050420">
    <property type="component" value="Unassembled WGS sequence"/>
</dbReference>
<evidence type="ECO:0000313" key="4">
    <source>
        <dbReference type="Proteomes" id="UP000050420"/>
    </source>
</evidence>
<proteinExistence type="predicted"/>
<dbReference type="SMART" id="SM00255">
    <property type="entry name" value="TIR"/>
    <property type="match status" value="1"/>
</dbReference>
<name>A0A0P9VYR5_PSEA0</name>
<dbReference type="PATRIC" id="fig|34065.5.peg.1526"/>
<feature type="domain" description="TIR" evidence="2">
    <location>
        <begin position="1"/>
        <end position="142"/>
    </location>
</feature>
<dbReference type="PROSITE" id="PS50104">
    <property type="entry name" value="TIR"/>
    <property type="match status" value="1"/>
</dbReference>
<dbReference type="InterPro" id="IPR000157">
    <property type="entry name" value="TIR_dom"/>
</dbReference>
<sequence>MARIFFSYSHEDELLRDQLEKHLASLKHEGAVESWHDRRINPGEDLTASIDAQIDRADVILLLVSASFLSSHYCYSIEMKRALERHGKNECSVVPVILRACDWSHTPLGQLLAIPTDGKPITSWANPDEAYTDVVRQIRKLLSHHSKAASIQTAANVSAHTPGPFSATARQPDRPQRSSNLRLRKEFTDYDKDQFAHSGFQYIKRFFENSLGELGTRNPGVQGTMRSISDVRFTASIYRDGRVIAECAIAIGENFGRNSITYSGQVSSNGYNEILSVEADDQDIHFKSQMGSSLNGRNSKLSEEGAAEFF</sequence>
<protein>
    <recommendedName>
        <fullName evidence="2">TIR domain-containing protein</fullName>
    </recommendedName>
</protein>
<dbReference type="EMBL" id="LJQU01000358">
    <property type="protein sequence ID" value="KPX91691.1"/>
    <property type="molecule type" value="Genomic_DNA"/>
</dbReference>
<evidence type="ECO:0000313" key="3">
    <source>
        <dbReference type="EMBL" id="KPX91691.1"/>
    </source>
</evidence>
<dbReference type="AlphaFoldDB" id="A0A0P9VYR5"/>
<reference evidence="3 4" key="1">
    <citation type="submission" date="2015-09" db="EMBL/GenBank/DDBJ databases">
        <title>Genome announcement of multiple Pseudomonas syringae strains.</title>
        <authorList>
            <person name="Thakur S."/>
            <person name="Wang P.W."/>
            <person name="Gong Y."/>
            <person name="Weir B.S."/>
            <person name="Guttman D.S."/>
        </authorList>
    </citation>
    <scope>NUCLEOTIDE SEQUENCE [LARGE SCALE GENOMIC DNA]</scope>
    <source>
        <strain evidence="3 4">ICMP4331</strain>
    </source>
</reference>
<organism evidence="3 4">
    <name type="scientific">Pseudomonas amygdali pv. mori</name>
    <dbReference type="NCBI Taxonomy" id="34065"/>
    <lineage>
        <taxon>Bacteria</taxon>
        <taxon>Pseudomonadati</taxon>
        <taxon>Pseudomonadota</taxon>
        <taxon>Gammaproteobacteria</taxon>
        <taxon>Pseudomonadales</taxon>
        <taxon>Pseudomonadaceae</taxon>
        <taxon>Pseudomonas</taxon>
        <taxon>Pseudomonas amygdali</taxon>
    </lineage>
</organism>
<feature type="region of interest" description="Disordered" evidence="1">
    <location>
        <begin position="290"/>
        <end position="310"/>
    </location>
</feature>
<feature type="region of interest" description="Disordered" evidence="1">
    <location>
        <begin position="155"/>
        <end position="182"/>
    </location>
</feature>
<feature type="compositionally biased region" description="Polar residues" evidence="1">
    <location>
        <begin position="290"/>
        <end position="299"/>
    </location>
</feature>
<dbReference type="Pfam" id="PF13676">
    <property type="entry name" value="TIR_2"/>
    <property type="match status" value="1"/>
</dbReference>
<dbReference type="InterPro" id="IPR035897">
    <property type="entry name" value="Toll_tir_struct_dom_sf"/>
</dbReference>
<dbReference type="GO" id="GO:0007165">
    <property type="term" value="P:signal transduction"/>
    <property type="evidence" value="ECO:0007669"/>
    <property type="project" value="InterPro"/>
</dbReference>
<dbReference type="Gene3D" id="3.40.50.10140">
    <property type="entry name" value="Toll/interleukin-1 receptor homology (TIR) domain"/>
    <property type="match status" value="1"/>
</dbReference>
<dbReference type="SUPFAM" id="SSF52200">
    <property type="entry name" value="Toll/Interleukin receptor TIR domain"/>
    <property type="match status" value="1"/>
</dbReference>